<evidence type="ECO:0000259" key="3">
    <source>
        <dbReference type="PROSITE" id="PS51186"/>
    </source>
</evidence>
<reference evidence="5 6" key="3">
    <citation type="journal article" name="Genome Announc.">
        <title>Improved Draft Genome Sequence of Clostridium pasteurianum Strain ATCC 6013 (DSM 525) Using a Hybrid Next-Generation Sequencing Approach.</title>
        <authorList>
            <person name="Pyne M.E."/>
            <person name="Utturkar S."/>
            <person name="Brown S.D."/>
            <person name="Moo-Young M."/>
            <person name="Chung D.A."/>
            <person name="Chou C.P."/>
        </authorList>
    </citation>
    <scope>NUCLEOTIDE SEQUENCE [LARGE SCALE GENOMIC DNA]</scope>
    <source>
        <strain evidence="5 6">ATCC 6013</strain>
    </source>
</reference>
<dbReference type="KEGG" id="cpae:CPAST_c21930"/>
<protein>
    <submittedName>
        <fullName evidence="4 5">Acetyltransferase</fullName>
    </submittedName>
</protein>
<dbReference type="Gene3D" id="3.40.630.30">
    <property type="match status" value="1"/>
</dbReference>
<dbReference type="Proteomes" id="UP000028042">
    <property type="component" value="Unassembled WGS sequence"/>
</dbReference>
<dbReference type="GeneID" id="93074339"/>
<keyword evidence="2" id="KW-0012">Acyltransferase</keyword>
<dbReference type="AlphaFoldDB" id="A0A0H3J8J6"/>
<dbReference type="SUPFAM" id="SSF55729">
    <property type="entry name" value="Acyl-CoA N-acyltransferases (Nat)"/>
    <property type="match status" value="1"/>
</dbReference>
<evidence type="ECO:0000256" key="2">
    <source>
        <dbReference type="ARBA" id="ARBA00023315"/>
    </source>
</evidence>
<dbReference type="InterPro" id="IPR000182">
    <property type="entry name" value="GNAT_dom"/>
</dbReference>
<dbReference type="Pfam" id="PF00583">
    <property type="entry name" value="Acetyltransf_1"/>
    <property type="match status" value="1"/>
</dbReference>
<name>A0A0H3J8J6_CLOPA</name>
<dbReference type="InterPro" id="IPR016181">
    <property type="entry name" value="Acyl_CoA_acyltransferase"/>
</dbReference>
<evidence type="ECO:0000313" key="5">
    <source>
        <dbReference type="EMBL" id="KRU11739.1"/>
    </source>
</evidence>
<sequence>MEIKKANMESLDILLEIIKLAVADMHEQGVYQWDHTYPSKDIISDDIREENLYMYVDENIIKGFIVLNEYQDKEYEKVQWKCTQGKQLIVHRLCVGPKYKGKGIATRLIEYADIYGRDNNYSSIRLDTFIDNKRARRLYEKEGYNMVGELNFRLGTFCCFEKPIERVTTYI</sequence>
<dbReference type="KEGG" id="cpat:CLPA_c21930"/>
<feature type="domain" description="N-acetyltransferase" evidence="3">
    <location>
        <begin position="1"/>
        <end position="165"/>
    </location>
</feature>
<evidence type="ECO:0000256" key="1">
    <source>
        <dbReference type="ARBA" id="ARBA00022679"/>
    </source>
</evidence>
<dbReference type="EMBL" id="JPGY02000001">
    <property type="protein sequence ID" value="KRU11739.1"/>
    <property type="molecule type" value="Genomic_DNA"/>
</dbReference>
<evidence type="ECO:0000313" key="6">
    <source>
        <dbReference type="Proteomes" id="UP000028042"/>
    </source>
</evidence>
<organism evidence="4 7">
    <name type="scientific">Clostridium pasteurianum DSM 525 = ATCC 6013</name>
    <dbReference type="NCBI Taxonomy" id="1262449"/>
    <lineage>
        <taxon>Bacteria</taxon>
        <taxon>Bacillati</taxon>
        <taxon>Bacillota</taxon>
        <taxon>Clostridia</taxon>
        <taxon>Eubacteriales</taxon>
        <taxon>Clostridiaceae</taxon>
        <taxon>Clostridium</taxon>
    </lineage>
</organism>
<dbReference type="CDD" id="cd04301">
    <property type="entry name" value="NAT_SF"/>
    <property type="match status" value="1"/>
</dbReference>
<gene>
    <name evidence="4" type="ORF">CLPA_c21930</name>
    <name evidence="5" type="ORF">CP6013_00986</name>
</gene>
<evidence type="ECO:0000313" key="7">
    <source>
        <dbReference type="Proteomes" id="UP000030905"/>
    </source>
</evidence>
<dbReference type="GO" id="GO:0016747">
    <property type="term" value="F:acyltransferase activity, transferring groups other than amino-acyl groups"/>
    <property type="evidence" value="ECO:0007669"/>
    <property type="project" value="InterPro"/>
</dbReference>
<dbReference type="RefSeq" id="WP_003441842.1">
    <property type="nucleotide sequence ID" value="NZ_ANZB01000002.1"/>
</dbReference>
<accession>A0A0H3J8J6</accession>
<dbReference type="InterPro" id="IPR050680">
    <property type="entry name" value="YpeA/RimI_acetyltransf"/>
</dbReference>
<dbReference type="EMBL" id="CP009268">
    <property type="protein sequence ID" value="AJA52251.1"/>
    <property type="molecule type" value="Genomic_DNA"/>
</dbReference>
<dbReference type="PANTHER" id="PTHR43420">
    <property type="entry name" value="ACETYLTRANSFERASE"/>
    <property type="match status" value="1"/>
</dbReference>
<dbReference type="PROSITE" id="PS51186">
    <property type="entry name" value="GNAT"/>
    <property type="match status" value="1"/>
</dbReference>
<dbReference type="PANTHER" id="PTHR43420:SF47">
    <property type="entry name" value="N-ACETYLTRANSFERASE DOMAIN-CONTAINING PROTEIN"/>
    <property type="match status" value="1"/>
</dbReference>
<dbReference type="Proteomes" id="UP000030905">
    <property type="component" value="Chromosome"/>
</dbReference>
<keyword evidence="1 4" id="KW-0808">Transferase</keyword>
<keyword evidence="7" id="KW-1185">Reference proteome</keyword>
<dbReference type="eggNOG" id="COG0456">
    <property type="taxonomic scope" value="Bacteria"/>
</dbReference>
<evidence type="ECO:0000313" key="4">
    <source>
        <dbReference type="EMBL" id="AJA52251.1"/>
    </source>
</evidence>
<reference evidence="4 7" key="1">
    <citation type="journal article" date="2015" name="Genome Announc.">
        <title>Complete Genome Sequence of the Nitrogen-Fixing and Solvent-Producing Clostridium pasteurianum DSM 525.</title>
        <authorList>
            <person name="Poehlein A."/>
            <person name="Grosse-Honebrink A."/>
            <person name="Zhang Y."/>
            <person name="Minton N.P."/>
            <person name="Daniel R."/>
        </authorList>
    </citation>
    <scope>NUCLEOTIDE SEQUENCE [LARGE SCALE GENOMIC DNA]</scope>
    <source>
        <strain evidence="4">DSM 525</strain>
        <strain evidence="7">DSM 525 / ATCC 6013</strain>
    </source>
</reference>
<proteinExistence type="predicted"/>
<dbReference type="PATRIC" id="fig|1262449.3.peg.802"/>
<reference evidence="5" key="2">
    <citation type="submission" date="2015-10" db="EMBL/GenBank/DDBJ databases">
        <title>Improved Draft Genome Sequence of Clostridium pasteurianum Strain ATCC 6013 (DSM 525) Using a Hybrid Next-Generation Sequencing Approach.</title>
        <authorList>
            <person name="Pyne M.E."/>
            <person name="Utturkar S.M."/>
            <person name="Brown S.D."/>
            <person name="Moo-Young M."/>
            <person name="Chung D.A."/>
            <person name="Chou P.C."/>
        </authorList>
    </citation>
    <scope>NUCLEOTIDE SEQUENCE</scope>
    <source>
        <strain evidence="5">ATCC 6013</strain>
    </source>
</reference>